<dbReference type="Pfam" id="PF02224">
    <property type="entry name" value="Cytidylate_kin"/>
    <property type="match status" value="1"/>
</dbReference>
<keyword evidence="8" id="KW-0963">Cytoplasm</keyword>
<evidence type="ECO:0000256" key="4">
    <source>
        <dbReference type="ARBA" id="ARBA00022777"/>
    </source>
</evidence>
<protein>
    <recommendedName>
        <fullName evidence="8">Cytidylate kinase</fullName>
        <shortName evidence="8">CK</shortName>
        <ecNumber evidence="8">2.7.4.25</ecNumber>
    </recommendedName>
    <alternativeName>
        <fullName evidence="8">Cytidine monophosphate kinase</fullName>
        <shortName evidence="8">CMP kinase</shortName>
    </alternativeName>
</protein>
<feature type="domain" description="Cytidylate kinase" evidence="9">
    <location>
        <begin position="36"/>
        <end position="237"/>
    </location>
</feature>
<keyword evidence="4 8" id="KW-0418">Kinase</keyword>
<dbReference type="eggNOG" id="COG0283">
    <property type="taxonomic scope" value="Bacteria"/>
</dbReference>
<evidence type="ECO:0000256" key="5">
    <source>
        <dbReference type="ARBA" id="ARBA00022840"/>
    </source>
</evidence>
<sequence length="244" mass="26116">MRCRCPALKDLFAASCPEVLPPASVRTLYTAQLMIVTIDGVAASGKSSVSGGVARALGVPYVSSGLLYRAATLLGLEAGLDLHDAPALLAHLQTHPLRLEPLAEGNRVWQDGRELTDELHSTRVDRGVSVVAVLPEVRAWVDAQLRALPSPFVAEGRDMGTNVFPRAGAKFYLTASPHIRAQRRAQERPEDVPAIEAALIRRDELDRVQSAPALDAVVIDTGPLTLDGVIQTILAQLPEQVTSA</sequence>
<evidence type="ECO:0000256" key="8">
    <source>
        <dbReference type="HAMAP-Rule" id="MF_00238"/>
    </source>
</evidence>
<evidence type="ECO:0000256" key="3">
    <source>
        <dbReference type="ARBA" id="ARBA00022741"/>
    </source>
</evidence>
<dbReference type="GO" id="GO:0036431">
    <property type="term" value="F:dCMP kinase activity"/>
    <property type="evidence" value="ECO:0007669"/>
    <property type="project" value="InterPro"/>
</dbReference>
<feature type="binding site" evidence="8">
    <location>
        <begin position="40"/>
        <end position="48"/>
    </location>
    <ligand>
        <name>ATP</name>
        <dbReference type="ChEBI" id="CHEBI:30616"/>
    </ligand>
</feature>
<evidence type="ECO:0000256" key="6">
    <source>
        <dbReference type="ARBA" id="ARBA00047615"/>
    </source>
</evidence>
<dbReference type="EC" id="2.7.4.25" evidence="8"/>
<keyword evidence="5 8" id="KW-0067">ATP-binding</keyword>
<dbReference type="EMBL" id="MSTI01000005">
    <property type="protein sequence ID" value="OLV20247.1"/>
    <property type="molecule type" value="Genomic_DNA"/>
</dbReference>
<dbReference type="Proteomes" id="UP000186607">
    <property type="component" value="Unassembled WGS sequence"/>
</dbReference>
<dbReference type="NCBIfam" id="TIGR00017">
    <property type="entry name" value="cmk"/>
    <property type="match status" value="1"/>
</dbReference>
<dbReference type="GO" id="GO:0005737">
    <property type="term" value="C:cytoplasm"/>
    <property type="evidence" value="ECO:0007669"/>
    <property type="project" value="UniProtKB-SubCell"/>
</dbReference>
<evidence type="ECO:0000256" key="2">
    <source>
        <dbReference type="ARBA" id="ARBA00022679"/>
    </source>
</evidence>
<evidence type="ECO:0000313" key="10">
    <source>
        <dbReference type="EMBL" id="OLV20247.1"/>
    </source>
</evidence>
<keyword evidence="2 8" id="KW-0808">Transferase</keyword>
<organism evidence="10 11">
    <name type="scientific">Deinococcus marmoris</name>
    <dbReference type="NCBI Taxonomy" id="249408"/>
    <lineage>
        <taxon>Bacteria</taxon>
        <taxon>Thermotogati</taxon>
        <taxon>Deinococcota</taxon>
        <taxon>Deinococci</taxon>
        <taxon>Deinococcales</taxon>
        <taxon>Deinococcaceae</taxon>
        <taxon>Deinococcus</taxon>
    </lineage>
</organism>
<name>A0A1U7P501_9DEIO</name>
<proteinExistence type="inferred from homology"/>
<keyword evidence="3 8" id="KW-0547">Nucleotide-binding</keyword>
<dbReference type="InterPro" id="IPR027417">
    <property type="entry name" value="P-loop_NTPase"/>
</dbReference>
<evidence type="ECO:0000256" key="7">
    <source>
        <dbReference type="ARBA" id="ARBA00048478"/>
    </source>
</evidence>
<evidence type="ECO:0000256" key="1">
    <source>
        <dbReference type="ARBA" id="ARBA00009427"/>
    </source>
</evidence>
<dbReference type="InterPro" id="IPR011994">
    <property type="entry name" value="Cytidylate_kinase_dom"/>
</dbReference>
<gene>
    <name evidence="8" type="primary">cmk</name>
    <name evidence="10" type="ORF">BOO71_0000205</name>
</gene>
<comment type="catalytic activity">
    <reaction evidence="6 8">
        <text>dCMP + ATP = dCDP + ADP</text>
        <dbReference type="Rhea" id="RHEA:25094"/>
        <dbReference type="ChEBI" id="CHEBI:30616"/>
        <dbReference type="ChEBI" id="CHEBI:57566"/>
        <dbReference type="ChEBI" id="CHEBI:58593"/>
        <dbReference type="ChEBI" id="CHEBI:456216"/>
        <dbReference type="EC" id="2.7.4.25"/>
    </reaction>
</comment>
<dbReference type="GO" id="GO:0006220">
    <property type="term" value="P:pyrimidine nucleotide metabolic process"/>
    <property type="evidence" value="ECO:0007669"/>
    <property type="project" value="UniProtKB-UniRule"/>
</dbReference>
<evidence type="ECO:0000313" key="11">
    <source>
        <dbReference type="Proteomes" id="UP000186607"/>
    </source>
</evidence>
<dbReference type="GO" id="GO:0036430">
    <property type="term" value="F:CMP kinase activity"/>
    <property type="evidence" value="ECO:0007669"/>
    <property type="project" value="RHEA"/>
</dbReference>
<reference evidence="10 11" key="1">
    <citation type="submission" date="2017-01" db="EMBL/GenBank/DDBJ databases">
        <title>Genome Analysis of Deinococcus marmoris KOPRI26562.</title>
        <authorList>
            <person name="Kim J.H."/>
            <person name="Oh H.-M."/>
        </authorList>
    </citation>
    <scope>NUCLEOTIDE SEQUENCE [LARGE SCALE GENOMIC DNA]</scope>
    <source>
        <strain evidence="10 11">KOPRI26562</strain>
    </source>
</reference>
<comment type="catalytic activity">
    <reaction evidence="7 8">
        <text>CMP + ATP = CDP + ADP</text>
        <dbReference type="Rhea" id="RHEA:11600"/>
        <dbReference type="ChEBI" id="CHEBI:30616"/>
        <dbReference type="ChEBI" id="CHEBI:58069"/>
        <dbReference type="ChEBI" id="CHEBI:60377"/>
        <dbReference type="ChEBI" id="CHEBI:456216"/>
        <dbReference type="EC" id="2.7.4.25"/>
    </reaction>
</comment>
<dbReference type="STRING" id="249408.BOO71_0000205"/>
<comment type="similarity">
    <text evidence="1 8">Belongs to the cytidylate kinase family. Type 1 subfamily.</text>
</comment>
<accession>A0A1U7P501</accession>
<dbReference type="SUPFAM" id="SSF52540">
    <property type="entry name" value="P-loop containing nucleoside triphosphate hydrolases"/>
    <property type="match status" value="1"/>
</dbReference>
<dbReference type="InterPro" id="IPR003136">
    <property type="entry name" value="Cytidylate_kin"/>
</dbReference>
<dbReference type="HAMAP" id="MF_00238">
    <property type="entry name" value="Cytidyl_kinase_type1"/>
    <property type="match status" value="1"/>
</dbReference>
<dbReference type="AlphaFoldDB" id="A0A1U7P501"/>
<dbReference type="GO" id="GO:0005524">
    <property type="term" value="F:ATP binding"/>
    <property type="evidence" value="ECO:0007669"/>
    <property type="project" value="UniProtKB-UniRule"/>
</dbReference>
<dbReference type="Gene3D" id="3.40.50.300">
    <property type="entry name" value="P-loop containing nucleotide triphosphate hydrolases"/>
    <property type="match status" value="1"/>
</dbReference>
<dbReference type="CDD" id="cd02020">
    <property type="entry name" value="CMPK"/>
    <property type="match status" value="1"/>
</dbReference>
<comment type="caution">
    <text evidence="10">The sequence shown here is derived from an EMBL/GenBank/DDBJ whole genome shotgun (WGS) entry which is preliminary data.</text>
</comment>
<keyword evidence="11" id="KW-1185">Reference proteome</keyword>
<comment type="subcellular location">
    <subcellularLocation>
        <location evidence="8">Cytoplasm</location>
    </subcellularLocation>
</comment>
<evidence type="ECO:0000259" key="9">
    <source>
        <dbReference type="Pfam" id="PF02224"/>
    </source>
</evidence>